<evidence type="ECO:0000313" key="2">
    <source>
        <dbReference type="Proteomes" id="UP000078046"/>
    </source>
</evidence>
<dbReference type="AlphaFoldDB" id="A0A177B731"/>
<accession>A0A177B731</accession>
<keyword evidence="2" id="KW-1185">Reference proteome</keyword>
<comment type="caution">
    <text evidence="1">The sequence shown here is derived from an EMBL/GenBank/DDBJ whole genome shotgun (WGS) entry which is preliminary data.</text>
</comment>
<name>A0A177B731_9BILA</name>
<evidence type="ECO:0000313" key="1">
    <source>
        <dbReference type="EMBL" id="OAF69391.1"/>
    </source>
</evidence>
<feature type="non-terminal residue" evidence="1">
    <location>
        <position position="1"/>
    </location>
</feature>
<proteinExistence type="predicted"/>
<reference evidence="1 2" key="1">
    <citation type="submission" date="2016-04" db="EMBL/GenBank/DDBJ databases">
        <title>The genome of Intoshia linei affirms orthonectids as highly simplified spiralians.</title>
        <authorList>
            <person name="Mikhailov K.V."/>
            <person name="Slusarev G.S."/>
            <person name="Nikitin M.A."/>
            <person name="Logacheva M.D."/>
            <person name="Penin A."/>
            <person name="Aleoshin V."/>
            <person name="Panchin Y.V."/>
        </authorList>
    </citation>
    <scope>NUCLEOTIDE SEQUENCE [LARGE SCALE GENOMIC DNA]</scope>
    <source>
        <strain evidence="1">Intl2013</strain>
        <tissue evidence="1">Whole animal</tissue>
    </source>
</reference>
<sequence>AKDDKSKTPFEDIEFLNFQNHEIGSMVSTTINHP</sequence>
<gene>
    <name evidence="1" type="ORF">A3Q56_02841</name>
</gene>
<protein>
    <submittedName>
        <fullName evidence="1">Uncharacterized protein</fullName>
    </submittedName>
</protein>
<dbReference type="EMBL" id="LWCA01000288">
    <property type="protein sequence ID" value="OAF69391.1"/>
    <property type="molecule type" value="Genomic_DNA"/>
</dbReference>
<organism evidence="1 2">
    <name type="scientific">Intoshia linei</name>
    <dbReference type="NCBI Taxonomy" id="1819745"/>
    <lineage>
        <taxon>Eukaryota</taxon>
        <taxon>Metazoa</taxon>
        <taxon>Spiralia</taxon>
        <taxon>Lophotrochozoa</taxon>
        <taxon>Mesozoa</taxon>
        <taxon>Orthonectida</taxon>
        <taxon>Rhopaluridae</taxon>
        <taxon>Intoshia</taxon>
    </lineage>
</organism>
<dbReference type="Proteomes" id="UP000078046">
    <property type="component" value="Unassembled WGS sequence"/>
</dbReference>